<dbReference type="EMBL" id="CP088280">
    <property type="protein sequence ID" value="UGX97600.1"/>
    <property type="molecule type" value="Genomic_DNA"/>
</dbReference>
<reference evidence="2 3" key="3">
    <citation type="journal article" date="2022" name="Int. J. Syst. Evol. Microbiol.">
        <title>Strains of Bradyrhizobium barranii sp. nov. associated with legumes native to Canada are symbionts of soybeans and belong to different subspecies (subsp. barranii subsp. nov. and subsp. apii subsp. nov.) and symbiovars (sv. glycinearum and sv. septentrionale).</title>
        <authorList>
            <person name="Bromfield E.S.P."/>
            <person name="Cloutier S."/>
            <person name="Wasai-Hara S."/>
            <person name="Minamisawa K."/>
        </authorList>
    </citation>
    <scope>NUCLEOTIDE SEQUENCE [LARGE SCALE GENOMIC DNA]</scope>
    <source>
        <strain evidence="2 3">323S2</strain>
    </source>
</reference>
<dbReference type="RefSeq" id="WP_166342060.1">
    <property type="nucleotide sequence ID" value="NZ_CP088280.1"/>
</dbReference>
<proteinExistence type="predicted"/>
<dbReference type="AlphaFoldDB" id="A0A7Z0TRI9"/>
<evidence type="ECO:0000313" key="3">
    <source>
        <dbReference type="Proteomes" id="UP000564836"/>
    </source>
</evidence>
<reference evidence="1" key="2">
    <citation type="submission" date="2020-06" db="EMBL/GenBank/DDBJ databases">
        <title>Whole Genome Sequence of Bradyrhizobium sp. Strain 323S2.</title>
        <authorList>
            <person name="Bromfield E.S.P."/>
        </authorList>
    </citation>
    <scope>NUCLEOTIDE SEQUENCE [LARGE SCALE GENOMIC DNA]</scope>
    <source>
        <strain evidence="1">323S2</strain>
    </source>
</reference>
<dbReference type="Proteomes" id="UP000564836">
    <property type="component" value="Chromosome"/>
</dbReference>
<protein>
    <submittedName>
        <fullName evidence="1">Uncharacterized protein</fullName>
    </submittedName>
</protein>
<reference evidence="2 3" key="1">
    <citation type="journal article" date="2017" name="Syst. Appl. Microbiol.">
        <title>Soybeans inoculated with root zone soils of Canadian native legumes harbour diverse and novel Bradyrhizobium spp. that possess agricultural potential.</title>
        <authorList>
            <person name="Bromfield E.S.P."/>
            <person name="Cloutier S."/>
            <person name="Tambong J.T."/>
            <person name="Tran Thi T.V."/>
        </authorList>
    </citation>
    <scope>NUCLEOTIDE SEQUENCE [LARGE SCALE GENOMIC DNA]</scope>
    <source>
        <strain evidence="2 3">323S2</strain>
    </source>
</reference>
<evidence type="ECO:0000313" key="2">
    <source>
        <dbReference type="EMBL" id="UGX97600.1"/>
    </source>
</evidence>
<evidence type="ECO:0000313" key="1">
    <source>
        <dbReference type="EMBL" id="NYY95598.1"/>
    </source>
</evidence>
<dbReference type="EMBL" id="JACBFH010000001">
    <property type="protein sequence ID" value="NYY95598.1"/>
    <property type="molecule type" value="Genomic_DNA"/>
</dbReference>
<sequence>MKHIIPKHLSAPTRRWIKQILADFDLESFHFRLLTKAGEAWDRSEQARELLAKEGITTPDRYGVAKTHPAIAIERDSRLAFARLLRELALDAAAPDSRPPRTPDYGARR</sequence>
<accession>A0A7Z0TRI9</accession>
<gene>
    <name evidence="2" type="ORF">G6321_00021670</name>
    <name evidence="1" type="ORF">G6321_46520</name>
</gene>
<organism evidence="1">
    <name type="scientific">Bradyrhizobium barranii subsp. barranii</name>
    <dbReference type="NCBI Taxonomy" id="2823807"/>
    <lineage>
        <taxon>Bacteria</taxon>
        <taxon>Pseudomonadati</taxon>
        <taxon>Pseudomonadota</taxon>
        <taxon>Alphaproteobacteria</taxon>
        <taxon>Hyphomicrobiales</taxon>
        <taxon>Nitrobacteraceae</taxon>
        <taxon>Bradyrhizobium</taxon>
        <taxon>Bradyrhizobium barranii</taxon>
    </lineage>
</organism>
<name>A0A7Z0TRI9_9BRAD</name>